<dbReference type="Proteomes" id="UP000054567">
    <property type="component" value="Unassembled WGS sequence"/>
</dbReference>
<sequence length="809" mass="89513">MALPVSSLVEQMSQLDAARNLVLGDAALYPQIVHGIIPIIGPNSRLELRRWGAEFLAETFASPAFPQPAKQKLATEVLATIQDLLSISMEDTAVLKGAIQASASVYSLVFRYIIDHPEDFTLWERMTAIKHAILRKWDATSPGVKICCIKFAQRVVQAQTQGVISDPRRPEKNEISLAIVPKNHPLIPIPNLEAEASGLLDRLLNVFHENSSDPLLVNATLNSLAVLIRMRPSISNKIINAILSFNPLKQANAPMTPTARVNIKSMERTTRALLINLLKRNPSNPLAGRIQQYIERMAQSRNEIFEEATRKRALPTEPTDLVDSAKRARLGVNTPPQLKIPPLPPGPTSFAQLFTLTEDAGLTSFDVKQLPLDLLVKITVPILNRIDAEALDQAIGAVRNRHLTLCKKQVFEHQAQAQQVQPSAEEEEDEYEPEYEPMDIPAVPVSQTLQTEPEGAGAAEIPPDLMTLGPFVLPQPLPLSETEAAEVGKEAVQRVFNMASTLDQPSKTAKDSGQTLGFGRLAASSFDRDSWLTLLTRLATRASAGLEADVEEEVKQIENGNKQVVNPLQRPSLGNGIRELLYRYVLEDFRVRLNVAISWMNEEWYNYRVQLKYAAQQNGDGLNGVSVSSHYDYWVMRLLEGILPYLDARDKILIRFLSELPELNRALIKKVETLANDPERVNLCVQALHYLVLVRPPAKELCLDALEDLYKTVEEARPLITKILLKFRPEVLPEQPKQLTDNTKPQGQPQSTRDSGTEPGNTPRNSVSGYSSPGKVEGNATPSIPQQNGQALEPGKGNIPVDQSVTATG</sequence>
<dbReference type="EMBL" id="DS268109">
    <property type="protein sequence ID" value="KMM64298.1"/>
    <property type="molecule type" value="Genomic_DNA"/>
</dbReference>
<dbReference type="Gene3D" id="1.25.10.10">
    <property type="entry name" value="Leucine-rich Repeat Variant"/>
    <property type="match status" value="1"/>
</dbReference>
<dbReference type="OrthoDB" id="331600at2759"/>
<evidence type="ECO:0000256" key="2">
    <source>
        <dbReference type="ARBA" id="ARBA00022664"/>
    </source>
</evidence>
<dbReference type="GO" id="GO:0005847">
    <property type="term" value="C:mRNA cleavage and polyadenylation specificity factor complex"/>
    <property type="evidence" value="ECO:0007669"/>
    <property type="project" value="TreeGrafter"/>
</dbReference>
<dbReference type="InterPro" id="IPR021850">
    <property type="entry name" value="Symplekin/Pta1"/>
</dbReference>
<organism evidence="6 7">
    <name type="scientific">Coccidioides posadasii RMSCC 3488</name>
    <dbReference type="NCBI Taxonomy" id="454284"/>
    <lineage>
        <taxon>Eukaryota</taxon>
        <taxon>Fungi</taxon>
        <taxon>Dikarya</taxon>
        <taxon>Ascomycota</taxon>
        <taxon>Pezizomycotina</taxon>
        <taxon>Eurotiomycetes</taxon>
        <taxon>Eurotiomycetidae</taxon>
        <taxon>Onygenales</taxon>
        <taxon>Onygenaceae</taxon>
        <taxon>Coccidioides</taxon>
    </lineage>
</organism>
<dbReference type="GO" id="GO:0006397">
    <property type="term" value="P:mRNA processing"/>
    <property type="evidence" value="ECO:0007669"/>
    <property type="project" value="UniProtKB-KW"/>
</dbReference>
<keyword evidence="3" id="KW-0539">Nucleus</keyword>
<reference evidence="6 7" key="1">
    <citation type="submission" date="2007-06" db="EMBL/GenBank/DDBJ databases">
        <title>The Genome Sequence of Coccidioides posadasii RMSCC_3488.</title>
        <authorList>
            <consortium name="Coccidioides Genome Resources Consortium"/>
            <consortium name="The Broad Institute Genome Sequencing Platform"/>
            <person name="Henn M.R."/>
            <person name="Sykes S."/>
            <person name="Young S."/>
            <person name="Jaffe D."/>
            <person name="Berlin A."/>
            <person name="Alvarez P."/>
            <person name="Butler J."/>
            <person name="Gnerre S."/>
            <person name="Grabherr M."/>
            <person name="Mauceli E."/>
            <person name="Brockman W."/>
            <person name="Kodira C."/>
            <person name="Alvarado L."/>
            <person name="Zeng Q."/>
            <person name="Crawford M."/>
            <person name="Antoine C."/>
            <person name="Devon K."/>
            <person name="Galgiani J."/>
            <person name="Orsborn K."/>
            <person name="Lewis M.L."/>
            <person name="Nusbaum C."/>
            <person name="Galagan J."/>
            <person name="Birren B."/>
        </authorList>
    </citation>
    <scope>NUCLEOTIDE SEQUENCE [LARGE SCALE GENOMIC DNA]</scope>
    <source>
        <strain evidence="6 7">RMSCC 3488</strain>
    </source>
</reference>
<evidence type="ECO:0000259" key="5">
    <source>
        <dbReference type="Pfam" id="PF11935"/>
    </source>
</evidence>
<evidence type="ECO:0000256" key="3">
    <source>
        <dbReference type="ARBA" id="ARBA00023242"/>
    </source>
</evidence>
<proteinExistence type="predicted"/>
<dbReference type="Pfam" id="PF11935">
    <property type="entry name" value="SYMPK_PTA1_N"/>
    <property type="match status" value="1"/>
</dbReference>
<feature type="compositionally biased region" description="Polar residues" evidence="4">
    <location>
        <begin position="737"/>
        <end position="771"/>
    </location>
</feature>
<feature type="domain" description="Symplekin/Pta1 N-terminal" evidence="5">
    <location>
        <begin position="91"/>
        <end position="311"/>
    </location>
</feature>
<feature type="compositionally biased region" description="Polar residues" evidence="4">
    <location>
        <begin position="780"/>
        <end position="790"/>
    </location>
</feature>
<dbReference type="InterPro" id="IPR011989">
    <property type="entry name" value="ARM-like"/>
</dbReference>
<keyword evidence="2" id="KW-0507">mRNA processing</keyword>
<comment type="subcellular location">
    <subcellularLocation>
        <location evidence="1">Nucleus</location>
    </subcellularLocation>
</comment>
<name>A0A0J6F2H1_COCPO</name>
<dbReference type="PANTHER" id="PTHR15245">
    <property type="entry name" value="SYMPLEKIN-RELATED"/>
    <property type="match status" value="1"/>
</dbReference>
<protein>
    <recommendedName>
        <fullName evidence="5">Symplekin/Pta1 N-terminal domain-containing protein</fullName>
    </recommendedName>
</protein>
<dbReference type="PANTHER" id="PTHR15245:SF20">
    <property type="entry name" value="SYMPLEKIN"/>
    <property type="match status" value="1"/>
</dbReference>
<reference evidence="7" key="3">
    <citation type="journal article" date="2010" name="Genome Res.">
        <title>Population genomic sequencing of Coccidioides fungi reveals recent hybridization and transposon control.</title>
        <authorList>
            <person name="Neafsey D.E."/>
            <person name="Barker B.M."/>
            <person name="Sharpton T.J."/>
            <person name="Stajich J.E."/>
            <person name="Park D.J."/>
            <person name="Whiston E."/>
            <person name="Hung C.-Y."/>
            <person name="McMahan C."/>
            <person name="White J."/>
            <person name="Sykes S."/>
            <person name="Heiman D."/>
            <person name="Young S."/>
            <person name="Zeng Q."/>
            <person name="Abouelleil A."/>
            <person name="Aftuck L."/>
            <person name="Bessette D."/>
            <person name="Brown A."/>
            <person name="FitzGerald M."/>
            <person name="Lui A."/>
            <person name="Macdonald J.P."/>
            <person name="Priest M."/>
            <person name="Orbach M.J."/>
            <person name="Galgiani J.N."/>
            <person name="Kirkland T.N."/>
            <person name="Cole G.T."/>
            <person name="Birren B.W."/>
            <person name="Henn M.R."/>
            <person name="Taylor J.W."/>
            <person name="Rounsley S.D."/>
        </authorList>
    </citation>
    <scope>NUCLEOTIDE SEQUENCE [LARGE SCALE GENOMIC DNA]</scope>
    <source>
        <strain evidence="7">RMSCC 3488</strain>
    </source>
</reference>
<dbReference type="VEuPathDB" id="FungiDB:CPAG_00650"/>
<dbReference type="AlphaFoldDB" id="A0A0J6F2H1"/>
<evidence type="ECO:0000256" key="4">
    <source>
        <dbReference type="SAM" id="MobiDB-lite"/>
    </source>
</evidence>
<gene>
    <name evidence="6" type="ORF">CPAG_00650</name>
</gene>
<dbReference type="InterPro" id="IPR032460">
    <property type="entry name" value="Symplekin/Pta1_N"/>
</dbReference>
<evidence type="ECO:0000313" key="6">
    <source>
        <dbReference type="EMBL" id="KMM64298.1"/>
    </source>
</evidence>
<accession>A0A0J6F2H1</accession>
<feature type="region of interest" description="Disordered" evidence="4">
    <location>
        <begin position="734"/>
        <end position="809"/>
    </location>
</feature>
<evidence type="ECO:0000256" key="1">
    <source>
        <dbReference type="ARBA" id="ARBA00004123"/>
    </source>
</evidence>
<reference evidence="7" key="2">
    <citation type="journal article" date="2009" name="Genome Res.">
        <title>Comparative genomic analyses of the human fungal pathogens Coccidioides and their relatives.</title>
        <authorList>
            <person name="Sharpton T.J."/>
            <person name="Stajich J.E."/>
            <person name="Rounsley S.D."/>
            <person name="Gardner M.J."/>
            <person name="Wortman J.R."/>
            <person name="Jordar V.S."/>
            <person name="Maiti R."/>
            <person name="Kodira C.D."/>
            <person name="Neafsey D.E."/>
            <person name="Zeng Q."/>
            <person name="Hung C.-Y."/>
            <person name="McMahan C."/>
            <person name="Muszewska A."/>
            <person name="Grynberg M."/>
            <person name="Mandel M.A."/>
            <person name="Kellner E.M."/>
            <person name="Barker B.M."/>
            <person name="Galgiani J.N."/>
            <person name="Orbach M.J."/>
            <person name="Kirkland T.N."/>
            <person name="Cole G.T."/>
            <person name="Henn M.R."/>
            <person name="Birren B.W."/>
            <person name="Taylor J.W."/>
        </authorList>
    </citation>
    <scope>NUCLEOTIDE SEQUENCE [LARGE SCALE GENOMIC DNA]</scope>
    <source>
        <strain evidence="7">RMSCC 3488</strain>
    </source>
</reference>
<evidence type="ECO:0000313" key="7">
    <source>
        <dbReference type="Proteomes" id="UP000054567"/>
    </source>
</evidence>